<name>A0ABR7N8D0_9FIRM</name>
<organism evidence="4 5">
    <name type="scientific">Jingyaoa shaoxingensis</name>
    <dbReference type="NCBI Taxonomy" id="2763671"/>
    <lineage>
        <taxon>Bacteria</taxon>
        <taxon>Bacillati</taxon>
        <taxon>Bacillota</taxon>
        <taxon>Clostridia</taxon>
        <taxon>Lachnospirales</taxon>
        <taxon>Lachnospiraceae</taxon>
        <taxon>Jingyaoa</taxon>
    </lineage>
</organism>
<feature type="domain" description="N-acetyltransferase" evidence="3">
    <location>
        <begin position="6"/>
        <end position="174"/>
    </location>
</feature>
<comment type="caution">
    <text evidence="4">The sequence shown here is derived from an EMBL/GenBank/DDBJ whole genome shotgun (WGS) entry which is preliminary data.</text>
</comment>
<accession>A0ABR7N8D0</accession>
<dbReference type="EMBL" id="JACRSZ010000004">
    <property type="protein sequence ID" value="MBC8572636.1"/>
    <property type="molecule type" value="Genomic_DNA"/>
</dbReference>
<dbReference type="Proteomes" id="UP000657421">
    <property type="component" value="Unassembled WGS sequence"/>
</dbReference>
<dbReference type="InterPro" id="IPR016181">
    <property type="entry name" value="Acyl_CoA_acyltransferase"/>
</dbReference>
<evidence type="ECO:0000313" key="5">
    <source>
        <dbReference type="Proteomes" id="UP000657421"/>
    </source>
</evidence>
<sequence>MNTTTITIRTATPADAPALLAIYAPYITDTAVSFEYDVPSVEKFADRIRGTLKKYPYLVAEVNGQIVGYCYVGILHDRQAYDWSVETSIYIDQNCKRMGIGRKLHDALEQALSAMGILNLYACIAFPIGKDPYLTEDSVHFHEHLGYTYTAHFHKCGYKFNRWYDIVWMEKTIGEHKENQPEVKAFSEIEEALNL</sequence>
<evidence type="ECO:0000313" key="4">
    <source>
        <dbReference type="EMBL" id="MBC8572636.1"/>
    </source>
</evidence>
<dbReference type="PANTHER" id="PTHR43072:SF23">
    <property type="entry name" value="UPF0039 PROTEIN C11D3.02C"/>
    <property type="match status" value="1"/>
</dbReference>
<dbReference type="SUPFAM" id="SSF55729">
    <property type="entry name" value="Acyl-CoA N-acyltransferases (Nat)"/>
    <property type="match status" value="1"/>
</dbReference>
<dbReference type="InterPro" id="IPR000182">
    <property type="entry name" value="GNAT_dom"/>
</dbReference>
<evidence type="ECO:0000256" key="1">
    <source>
        <dbReference type="ARBA" id="ARBA00022679"/>
    </source>
</evidence>
<evidence type="ECO:0000259" key="3">
    <source>
        <dbReference type="PROSITE" id="PS51186"/>
    </source>
</evidence>
<evidence type="ECO:0000256" key="2">
    <source>
        <dbReference type="ARBA" id="ARBA00023315"/>
    </source>
</evidence>
<protein>
    <submittedName>
        <fullName evidence="4">GNAT family N-acetyltransferase</fullName>
    </submittedName>
</protein>
<dbReference type="PANTHER" id="PTHR43072">
    <property type="entry name" value="N-ACETYLTRANSFERASE"/>
    <property type="match status" value="1"/>
</dbReference>
<keyword evidence="1" id="KW-0808">Transferase</keyword>
<dbReference type="Pfam" id="PF13420">
    <property type="entry name" value="Acetyltransf_4"/>
    <property type="match status" value="1"/>
</dbReference>
<dbReference type="CDD" id="cd04301">
    <property type="entry name" value="NAT_SF"/>
    <property type="match status" value="1"/>
</dbReference>
<dbReference type="PROSITE" id="PS51186">
    <property type="entry name" value="GNAT"/>
    <property type="match status" value="1"/>
</dbReference>
<proteinExistence type="predicted"/>
<dbReference type="RefSeq" id="WP_249307665.1">
    <property type="nucleotide sequence ID" value="NZ_JACRSZ010000004.1"/>
</dbReference>
<keyword evidence="5" id="KW-1185">Reference proteome</keyword>
<gene>
    <name evidence="4" type="ORF">H8716_05980</name>
</gene>
<dbReference type="Gene3D" id="3.40.630.30">
    <property type="match status" value="1"/>
</dbReference>
<keyword evidence="2" id="KW-0012">Acyltransferase</keyword>
<reference evidence="4 5" key="1">
    <citation type="submission" date="2020-08" db="EMBL/GenBank/DDBJ databases">
        <title>Genome public.</title>
        <authorList>
            <person name="Liu C."/>
            <person name="Sun Q."/>
        </authorList>
    </citation>
    <scope>NUCLEOTIDE SEQUENCE [LARGE SCALE GENOMIC DNA]</scope>
    <source>
        <strain evidence="4 5">NSJ-46</strain>
    </source>
</reference>